<dbReference type="Proteomes" id="UP000092574">
    <property type="component" value="Chromosome"/>
</dbReference>
<evidence type="ECO:0000313" key="5">
    <source>
        <dbReference type="EMBL" id="ANU75149.1"/>
    </source>
</evidence>
<dbReference type="GO" id="GO:0016020">
    <property type="term" value="C:membrane"/>
    <property type="evidence" value="ECO:0007669"/>
    <property type="project" value="UniProtKB-SubCell"/>
</dbReference>
<keyword evidence="6" id="KW-1185">Reference proteome</keyword>
<keyword evidence="2" id="KW-0812">Transmembrane</keyword>
<organism evidence="5 6">
    <name type="scientific">Blautia pseudococcoides</name>
    <dbReference type="NCBI Taxonomy" id="1796616"/>
    <lineage>
        <taxon>Bacteria</taxon>
        <taxon>Bacillati</taxon>
        <taxon>Bacillota</taxon>
        <taxon>Clostridia</taxon>
        <taxon>Lachnospirales</taxon>
        <taxon>Lachnospiraceae</taxon>
        <taxon>Blautia</taxon>
    </lineage>
</organism>
<keyword evidence="4" id="KW-0472">Membrane</keyword>
<evidence type="ECO:0000313" key="6">
    <source>
        <dbReference type="Proteomes" id="UP000092574"/>
    </source>
</evidence>
<dbReference type="AlphaFoldDB" id="A0A1C7I9D6"/>
<dbReference type="RefSeq" id="WP_065541364.1">
    <property type="nucleotide sequence ID" value="NZ_CP015405.2"/>
</dbReference>
<reference evidence="5" key="1">
    <citation type="submission" date="2017-04" db="EMBL/GenBank/DDBJ databases">
        <title>Complete Genome Sequences of Twelve Strains of a Stable Defined Moderately Diverse Mouse Microbiota 2 (sDMDMm2).</title>
        <authorList>
            <person name="Uchimura Y."/>
            <person name="Wyss M."/>
            <person name="Brugiroux S."/>
            <person name="Limenitakis J.P."/>
            <person name="Stecher B."/>
            <person name="McCoy K.D."/>
            <person name="Macpherson A.J."/>
        </authorList>
    </citation>
    <scope>NUCLEOTIDE SEQUENCE</scope>
    <source>
        <strain evidence="5">YL58</strain>
    </source>
</reference>
<dbReference type="InterPro" id="IPR010540">
    <property type="entry name" value="CmpB_TMEM229"/>
</dbReference>
<sequence>MKNHTFLLCGTAGWCMEILWTGVHAIQKKDFRLIGQSSIWMFPIYGMAACIRPVSKSLKGCSTFLRGSIYMTGIFAAELTSGALLKHFHMCPWDYSKAKLNYKGLIRLDYAPVWFVTGLFFEKILSDNS</sequence>
<dbReference type="STRING" id="1796616.A4V09_04870"/>
<dbReference type="EMBL" id="CP015405">
    <property type="protein sequence ID" value="ANU75149.1"/>
    <property type="molecule type" value="Genomic_DNA"/>
</dbReference>
<proteinExistence type="predicted"/>
<protein>
    <submittedName>
        <fullName evidence="5">Uncharacterized protein</fullName>
    </submittedName>
</protein>
<accession>A0A1C7I9D6</accession>
<evidence type="ECO:0000256" key="1">
    <source>
        <dbReference type="ARBA" id="ARBA00004141"/>
    </source>
</evidence>
<evidence type="ECO:0000256" key="4">
    <source>
        <dbReference type="ARBA" id="ARBA00023136"/>
    </source>
</evidence>
<comment type="subcellular location">
    <subcellularLocation>
        <location evidence="1">Membrane</location>
        <topology evidence="1">Multi-pass membrane protein</topology>
    </subcellularLocation>
</comment>
<gene>
    <name evidence="5" type="ORF">A4V09_04870</name>
</gene>
<dbReference type="KEGG" id="byl:A4V09_04870"/>
<keyword evidence="3" id="KW-1133">Transmembrane helix</keyword>
<dbReference type="Pfam" id="PF06541">
    <property type="entry name" value="ABC_trans_CmpB"/>
    <property type="match status" value="1"/>
</dbReference>
<name>A0A1C7I9D6_9FIRM</name>
<dbReference type="OrthoDB" id="5523261at2"/>
<dbReference type="PANTHER" id="PTHR31746:SF2">
    <property type="entry name" value="TRANSMEMBRANE PROTEIN 229A"/>
    <property type="match status" value="1"/>
</dbReference>
<evidence type="ECO:0000256" key="3">
    <source>
        <dbReference type="ARBA" id="ARBA00022989"/>
    </source>
</evidence>
<dbReference type="PANTHER" id="PTHR31746">
    <property type="entry name" value="TRANSMEMBRANE PROTEIN 229 FAMILY MEMBER"/>
    <property type="match status" value="1"/>
</dbReference>
<evidence type="ECO:0000256" key="2">
    <source>
        <dbReference type="ARBA" id="ARBA00022692"/>
    </source>
</evidence>